<organism evidence="2 3">
    <name type="scientific">Frankia casuarinae (strain DSM 45818 / CECT 9043 / HFP020203 / CcI3)</name>
    <dbReference type="NCBI Taxonomy" id="106370"/>
    <lineage>
        <taxon>Bacteria</taxon>
        <taxon>Bacillati</taxon>
        <taxon>Actinomycetota</taxon>
        <taxon>Actinomycetes</taxon>
        <taxon>Frankiales</taxon>
        <taxon>Frankiaceae</taxon>
        <taxon>Frankia</taxon>
    </lineage>
</organism>
<dbReference type="HOGENOM" id="CLU_1710601_0_0_11"/>
<sequence length="153" mass="17392">MPFSAEPLSRKVFPVTDGSGQPRIKDSRTSWRAACSGQSLRVMRCLPARVCINWSAPAIVEFNGQADVNMAYPWWRNTKVLSNLGGRPLARRARLSWPQERRQASEVVVRRVDPGRGWTLEQARDLLRQGYSVEHVAERTGFPEQMLKVAEED</sequence>
<proteinExistence type="predicted"/>
<dbReference type="EMBL" id="CP000249">
    <property type="protein sequence ID" value="ABD13126.1"/>
    <property type="molecule type" value="Genomic_DNA"/>
</dbReference>
<name>Q2J6G6_FRACC</name>
<reference evidence="2 3" key="1">
    <citation type="journal article" date="2007" name="Genome Res.">
        <title>Genome characteristics of facultatively symbiotic Frankia sp. strains reflect host range and host plant biogeography.</title>
        <authorList>
            <person name="Normand P."/>
            <person name="Lapierre P."/>
            <person name="Tisa L.S."/>
            <person name="Gogarten J.P."/>
            <person name="Alloisio N."/>
            <person name="Bagnarol E."/>
            <person name="Bassi C.A."/>
            <person name="Berry A.M."/>
            <person name="Bickhart D.M."/>
            <person name="Choisne N."/>
            <person name="Couloux A."/>
            <person name="Cournoyer B."/>
            <person name="Cruveiller S."/>
            <person name="Daubin V."/>
            <person name="Demange N."/>
            <person name="Francino M.P."/>
            <person name="Goltsman E."/>
            <person name="Huang Y."/>
            <person name="Kopp O.R."/>
            <person name="Labarre L."/>
            <person name="Lapidus A."/>
            <person name="Lavire C."/>
            <person name="Marechal J."/>
            <person name="Martinez M."/>
            <person name="Mastronunzio J.E."/>
            <person name="Mullin B.C."/>
            <person name="Niemann J."/>
            <person name="Pujic P."/>
            <person name="Rawnsley T."/>
            <person name="Rouy Z."/>
            <person name="Schenowitz C."/>
            <person name="Sellstedt A."/>
            <person name="Tavares F."/>
            <person name="Tomkins J.P."/>
            <person name="Vallenet D."/>
            <person name="Valverde C."/>
            <person name="Wall L.G."/>
            <person name="Wang Y."/>
            <person name="Medigue C."/>
            <person name="Benson D.R."/>
        </authorList>
    </citation>
    <scope>NUCLEOTIDE SEQUENCE [LARGE SCALE GENOMIC DNA]</scope>
    <source>
        <strain evidence="3">DSM 45818 / CECT 9043 / CcI3</strain>
    </source>
</reference>
<dbReference type="AlphaFoldDB" id="Q2J6G6"/>
<evidence type="ECO:0000256" key="1">
    <source>
        <dbReference type="SAM" id="MobiDB-lite"/>
    </source>
</evidence>
<protein>
    <submittedName>
        <fullName evidence="2">Uncharacterized protein</fullName>
    </submittedName>
</protein>
<dbReference type="KEGG" id="fra:Francci3_3775"/>
<accession>Q2J6G6</accession>
<gene>
    <name evidence="2" type="ordered locus">Francci3_3775</name>
</gene>
<keyword evidence="3" id="KW-1185">Reference proteome</keyword>
<feature type="region of interest" description="Disordered" evidence="1">
    <location>
        <begin position="1"/>
        <end position="25"/>
    </location>
</feature>
<evidence type="ECO:0000313" key="3">
    <source>
        <dbReference type="Proteomes" id="UP000001937"/>
    </source>
</evidence>
<dbReference type="Proteomes" id="UP000001937">
    <property type="component" value="Chromosome"/>
</dbReference>
<evidence type="ECO:0000313" key="2">
    <source>
        <dbReference type="EMBL" id="ABD13126.1"/>
    </source>
</evidence>